<dbReference type="InterPro" id="IPR001020">
    <property type="entry name" value="PTS_HPr_His_P_site"/>
</dbReference>
<dbReference type="InterPro" id="IPR035895">
    <property type="entry name" value="HPr-like_sf"/>
</dbReference>
<dbReference type="PROSITE" id="PS51350">
    <property type="entry name" value="PTS_HPR_DOM"/>
    <property type="match status" value="1"/>
</dbReference>
<evidence type="ECO:0000256" key="8">
    <source>
        <dbReference type="ARBA" id="ARBA00033055"/>
    </source>
</evidence>
<dbReference type="PANTHER" id="PTHR33705:SF1">
    <property type="entry name" value="PHOSPHOCARRIER PROTEIN HPR"/>
    <property type="match status" value="1"/>
</dbReference>
<dbReference type="PROSITE" id="PS00369">
    <property type="entry name" value="PTS_HPR_HIS"/>
    <property type="match status" value="1"/>
</dbReference>
<comment type="subcellular location">
    <subcellularLocation>
        <location evidence="2">Cytoplasm</location>
    </subcellularLocation>
</comment>
<evidence type="ECO:0000256" key="7">
    <source>
        <dbReference type="ARBA" id="ARBA00022683"/>
    </source>
</evidence>
<feature type="domain" description="HPr" evidence="9">
    <location>
        <begin position="1"/>
        <end position="85"/>
    </location>
</feature>
<keyword evidence="7" id="KW-0598">Phosphotransferase system</keyword>
<dbReference type="InterPro" id="IPR002114">
    <property type="entry name" value="PTS_HPr_Ser_P_site"/>
</dbReference>
<dbReference type="InterPro" id="IPR000032">
    <property type="entry name" value="HPr-like"/>
</dbReference>
<dbReference type="EMBL" id="NOZP01000136">
    <property type="protein sequence ID" value="OYD14800.1"/>
    <property type="molecule type" value="Genomic_DNA"/>
</dbReference>
<reference evidence="10 11" key="1">
    <citation type="submission" date="2017-07" db="EMBL/GenBank/DDBJ databases">
        <title>Recovery of genomes from metagenomes via a dereplication, aggregation, and scoring strategy.</title>
        <authorList>
            <person name="Sieber C.M."/>
            <person name="Probst A.J."/>
            <person name="Sharrar A."/>
            <person name="Thomas B.C."/>
            <person name="Hess M."/>
            <person name="Tringe S.G."/>
            <person name="Banfield J.F."/>
        </authorList>
    </citation>
    <scope>NUCLEOTIDE SEQUENCE [LARGE SCALE GENOMIC DNA]</scope>
    <source>
        <strain evidence="10">JGI_Cruoil_03_51_56</strain>
    </source>
</reference>
<organism evidence="10 11">
    <name type="scientific">candidate division WOR-3 bacterium JGI_Cruoil_03_51_56</name>
    <dbReference type="NCBI Taxonomy" id="1973747"/>
    <lineage>
        <taxon>Bacteria</taxon>
        <taxon>Bacteria division WOR-3</taxon>
    </lineage>
</organism>
<evidence type="ECO:0000256" key="2">
    <source>
        <dbReference type="ARBA" id="ARBA00004496"/>
    </source>
</evidence>
<evidence type="ECO:0000256" key="3">
    <source>
        <dbReference type="ARBA" id="ARBA00020422"/>
    </source>
</evidence>
<accession>A0A235BQP3</accession>
<dbReference type="InterPro" id="IPR050399">
    <property type="entry name" value="HPr"/>
</dbReference>
<evidence type="ECO:0000256" key="6">
    <source>
        <dbReference type="ARBA" id="ARBA00022597"/>
    </source>
</evidence>
<gene>
    <name evidence="10" type="ORF">CH330_07560</name>
</gene>
<dbReference type="Gene3D" id="3.30.1340.10">
    <property type="entry name" value="HPr-like"/>
    <property type="match status" value="1"/>
</dbReference>
<dbReference type="GO" id="GO:0009401">
    <property type="term" value="P:phosphoenolpyruvate-dependent sugar phosphotransferase system"/>
    <property type="evidence" value="ECO:0007669"/>
    <property type="project" value="UniProtKB-KW"/>
</dbReference>
<comment type="function">
    <text evidence="1">General (non sugar-specific) component of the phosphoenolpyruvate-dependent sugar phosphotransferase system (sugar PTS). This major carbohydrate active-transport system catalyzes the phosphorylation of incoming sugar substrates concomitantly with their translocation across the cell membrane. The phosphoryl group from phosphoenolpyruvate (PEP) is transferred to the phosphoryl carrier protein HPr by enzyme I. Phospho-HPr then transfers it to the PTS EIIA domain.</text>
</comment>
<dbReference type="AlphaFoldDB" id="A0A235BQP3"/>
<evidence type="ECO:0000259" key="9">
    <source>
        <dbReference type="PROSITE" id="PS51350"/>
    </source>
</evidence>
<dbReference type="CDD" id="cd00367">
    <property type="entry name" value="PTS-HPr_like"/>
    <property type="match status" value="1"/>
</dbReference>
<evidence type="ECO:0000256" key="5">
    <source>
        <dbReference type="ARBA" id="ARBA00022490"/>
    </source>
</evidence>
<evidence type="ECO:0000256" key="1">
    <source>
        <dbReference type="ARBA" id="ARBA00003681"/>
    </source>
</evidence>
<dbReference type="PRINTS" id="PR00107">
    <property type="entry name" value="PHOSPHOCPHPR"/>
</dbReference>
<evidence type="ECO:0000256" key="4">
    <source>
        <dbReference type="ARBA" id="ARBA00022448"/>
    </source>
</evidence>
<dbReference type="PROSITE" id="PS00589">
    <property type="entry name" value="PTS_HPR_SER"/>
    <property type="match status" value="1"/>
</dbReference>
<dbReference type="GO" id="GO:0005737">
    <property type="term" value="C:cytoplasm"/>
    <property type="evidence" value="ECO:0007669"/>
    <property type="project" value="UniProtKB-SubCell"/>
</dbReference>
<sequence>MRRCEVVIRKAVGLHARPAADFVRKAERFKSKVRLAKDGVWVNGKSILSILTLAAENGSVVVLEVKGEDEKEAFEALKAKLEDDT</sequence>
<dbReference type="SUPFAM" id="SSF55594">
    <property type="entry name" value="HPr-like"/>
    <property type="match status" value="1"/>
</dbReference>
<keyword evidence="5" id="KW-0963">Cytoplasm</keyword>
<keyword evidence="6" id="KW-0762">Sugar transport</keyword>
<dbReference type="Pfam" id="PF00381">
    <property type="entry name" value="PTS-HPr"/>
    <property type="match status" value="1"/>
</dbReference>
<evidence type="ECO:0000313" key="10">
    <source>
        <dbReference type="EMBL" id="OYD14800.1"/>
    </source>
</evidence>
<keyword evidence="4" id="KW-0813">Transport</keyword>
<dbReference type="PANTHER" id="PTHR33705">
    <property type="entry name" value="PHOSPHOCARRIER PROTEIN HPR"/>
    <property type="match status" value="1"/>
</dbReference>
<dbReference type="NCBIfam" id="TIGR01003">
    <property type="entry name" value="PTS_HPr_family"/>
    <property type="match status" value="1"/>
</dbReference>
<dbReference type="Proteomes" id="UP000215559">
    <property type="component" value="Unassembled WGS sequence"/>
</dbReference>
<name>A0A235BQP3_UNCW3</name>
<comment type="caution">
    <text evidence="10">The sequence shown here is derived from an EMBL/GenBank/DDBJ whole genome shotgun (WGS) entry which is preliminary data.</text>
</comment>
<proteinExistence type="predicted"/>
<protein>
    <recommendedName>
        <fullName evidence="3">Phosphocarrier protein HPr</fullName>
    </recommendedName>
    <alternativeName>
        <fullName evidence="8">Histidine-containing protein</fullName>
    </alternativeName>
</protein>
<evidence type="ECO:0000313" key="11">
    <source>
        <dbReference type="Proteomes" id="UP000215559"/>
    </source>
</evidence>